<evidence type="ECO:0000256" key="5">
    <source>
        <dbReference type="ARBA" id="ARBA00023136"/>
    </source>
</evidence>
<keyword evidence="3 6" id="KW-0812">Transmembrane</keyword>
<proteinExistence type="inferred from homology"/>
<keyword evidence="9" id="KW-1185">Reference proteome</keyword>
<accession>A0A4U0WE44</accession>
<comment type="similarity">
    <text evidence="2">Belongs to the acetate uptake transporter (AceTr) (TC 2.A.96) family.</text>
</comment>
<feature type="transmembrane region" description="Helical" evidence="6">
    <location>
        <begin position="304"/>
        <end position="325"/>
    </location>
</feature>
<gene>
    <name evidence="8" type="ORF">B0A55_10731</name>
</gene>
<protein>
    <submittedName>
        <fullName evidence="8">Uncharacterized protein</fullName>
    </submittedName>
</protein>
<sequence length="453" mass="47973">MILLTLSSALVFAASVTAQQVNRTLTNGWGSTPSQRHYINHTQALIVINAGIAASSVPNNIAVLDPSSQLVAFLRMDNAYLGSVDISMKKAKTVTSFNGQFPSYGLLNRSQPGGDLFGIEQTNGGLVVFGGGQPIYDYEGYFIGAVGVSGGTVQQDVDTSVAAAESVGTTLTSITLANHAITPSLPMADRAQPYPSKQHEMETIENADNILRPTPSNFEKLYLAPEQAVAGKLRFTFGNPTPIALAGFLLANTPATCMLMGWHGAGGGQGIANADTGAYFFCGAVLLYCGAVGEWILGNTFPAVVFFTFGGFWGTFGATLTPFFAAVSGYGTDAAGFYDSFAFFLVFMAVLCLFYAIAALRTNICLVIILVCFCVTFPCLAASYFYAGAGVGPATECRVVGAAFAFVASMVAWYLWFSMLLEAVDWPFTLPVGDLSKFIKGKSDKLKSAEHMA</sequence>
<evidence type="ECO:0000313" key="8">
    <source>
        <dbReference type="EMBL" id="TKA60717.1"/>
    </source>
</evidence>
<comment type="caution">
    <text evidence="8">The sequence shown here is derived from an EMBL/GenBank/DDBJ whole genome shotgun (WGS) entry which is preliminary data.</text>
</comment>
<keyword evidence="4 6" id="KW-1133">Transmembrane helix</keyword>
<evidence type="ECO:0000256" key="3">
    <source>
        <dbReference type="ARBA" id="ARBA00022692"/>
    </source>
</evidence>
<feature type="chain" id="PRO_5020849104" evidence="7">
    <location>
        <begin position="19"/>
        <end position="453"/>
    </location>
</feature>
<keyword evidence="7" id="KW-0732">Signal</keyword>
<comment type="subcellular location">
    <subcellularLocation>
        <location evidence="1">Membrane</location>
        <topology evidence="1">Multi-pass membrane protein</topology>
    </subcellularLocation>
</comment>
<feature type="transmembrane region" description="Helical" evidence="6">
    <location>
        <begin position="337"/>
        <end position="357"/>
    </location>
</feature>
<dbReference type="InterPro" id="IPR005624">
    <property type="entry name" value="PduO/GlcC-like"/>
</dbReference>
<feature type="signal peptide" evidence="7">
    <location>
        <begin position="1"/>
        <end position="18"/>
    </location>
</feature>
<dbReference type="Pfam" id="PF03928">
    <property type="entry name" value="HbpS-like"/>
    <property type="match status" value="1"/>
</dbReference>
<evidence type="ECO:0000256" key="1">
    <source>
        <dbReference type="ARBA" id="ARBA00004141"/>
    </source>
</evidence>
<keyword evidence="5 6" id="KW-0472">Membrane</keyword>
<dbReference type="Pfam" id="PF01184">
    <property type="entry name" value="Gpr1_Fun34_YaaH"/>
    <property type="match status" value="1"/>
</dbReference>
<dbReference type="InterPro" id="IPR051633">
    <property type="entry name" value="AceTr"/>
</dbReference>
<dbReference type="GO" id="GO:0015123">
    <property type="term" value="F:acetate transmembrane transporter activity"/>
    <property type="evidence" value="ECO:0007669"/>
    <property type="project" value="TreeGrafter"/>
</dbReference>
<dbReference type="OrthoDB" id="3648309at2759"/>
<evidence type="ECO:0000256" key="6">
    <source>
        <dbReference type="SAM" id="Phobius"/>
    </source>
</evidence>
<dbReference type="PANTHER" id="PTHR31123:SF4">
    <property type="entry name" value="PROTEIN ALCS"/>
    <property type="match status" value="1"/>
</dbReference>
<organism evidence="8 9">
    <name type="scientific">Friedmanniomyces simplex</name>
    <dbReference type="NCBI Taxonomy" id="329884"/>
    <lineage>
        <taxon>Eukaryota</taxon>
        <taxon>Fungi</taxon>
        <taxon>Dikarya</taxon>
        <taxon>Ascomycota</taxon>
        <taxon>Pezizomycotina</taxon>
        <taxon>Dothideomycetes</taxon>
        <taxon>Dothideomycetidae</taxon>
        <taxon>Mycosphaerellales</taxon>
        <taxon>Teratosphaeriaceae</taxon>
        <taxon>Friedmanniomyces</taxon>
    </lineage>
</organism>
<evidence type="ECO:0000313" key="9">
    <source>
        <dbReference type="Proteomes" id="UP000309340"/>
    </source>
</evidence>
<dbReference type="Proteomes" id="UP000309340">
    <property type="component" value="Unassembled WGS sequence"/>
</dbReference>
<dbReference type="AlphaFoldDB" id="A0A4U0WE44"/>
<evidence type="ECO:0000256" key="7">
    <source>
        <dbReference type="SAM" id="SignalP"/>
    </source>
</evidence>
<dbReference type="PANTHER" id="PTHR31123">
    <property type="entry name" value="ACCUMULATION OF DYADS PROTEIN 2-RELATED"/>
    <property type="match status" value="1"/>
</dbReference>
<evidence type="ECO:0000256" key="2">
    <source>
        <dbReference type="ARBA" id="ARBA00005587"/>
    </source>
</evidence>
<dbReference type="GO" id="GO:0005886">
    <property type="term" value="C:plasma membrane"/>
    <property type="evidence" value="ECO:0007669"/>
    <property type="project" value="TreeGrafter"/>
</dbReference>
<feature type="transmembrane region" description="Helical" evidence="6">
    <location>
        <begin position="364"/>
        <end position="387"/>
    </location>
</feature>
<feature type="transmembrane region" description="Helical" evidence="6">
    <location>
        <begin position="278"/>
        <end position="297"/>
    </location>
</feature>
<dbReference type="Gene3D" id="3.30.450.150">
    <property type="entry name" value="Haem-degrading domain"/>
    <property type="match status" value="1"/>
</dbReference>
<dbReference type="InterPro" id="IPR038084">
    <property type="entry name" value="PduO/GlcC-like_sf"/>
</dbReference>
<reference evidence="8 9" key="1">
    <citation type="submission" date="2017-03" db="EMBL/GenBank/DDBJ databases">
        <title>Genomes of endolithic fungi from Antarctica.</title>
        <authorList>
            <person name="Coleine C."/>
            <person name="Masonjones S."/>
            <person name="Stajich J.E."/>
        </authorList>
    </citation>
    <scope>NUCLEOTIDE SEQUENCE [LARGE SCALE GENOMIC DNA]</scope>
    <source>
        <strain evidence="8 9">CCFEE 5184</strain>
    </source>
</reference>
<dbReference type="InterPro" id="IPR000791">
    <property type="entry name" value="Gpr1/Fun34/SatP-like"/>
</dbReference>
<name>A0A4U0WE44_9PEZI</name>
<dbReference type="EMBL" id="NAJQ01001329">
    <property type="protein sequence ID" value="TKA60717.1"/>
    <property type="molecule type" value="Genomic_DNA"/>
</dbReference>
<dbReference type="SUPFAM" id="SSF143744">
    <property type="entry name" value="GlcG-like"/>
    <property type="match status" value="1"/>
</dbReference>
<evidence type="ECO:0000256" key="4">
    <source>
        <dbReference type="ARBA" id="ARBA00022989"/>
    </source>
</evidence>
<feature type="transmembrane region" description="Helical" evidence="6">
    <location>
        <begin position="399"/>
        <end position="417"/>
    </location>
</feature>